<evidence type="ECO:0000256" key="1">
    <source>
        <dbReference type="RuleBase" id="RU003425"/>
    </source>
</evidence>
<dbReference type="InterPro" id="IPR008962">
    <property type="entry name" value="PapD-like_sf"/>
</dbReference>
<comment type="caution">
    <text evidence="5">The sequence shown here is derived from an EMBL/GenBank/DDBJ whole genome shotgun (WGS) entry which is preliminary data.</text>
</comment>
<feature type="non-terminal residue" evidence="5">
    <location>
        <position position="1"/>
    </location>
</feature>
<keyword evidence="1" id="KW-0206">Cytoskeleton</keyword>
<accession>A0AAN5IEE8</accession>
<protein>
    <recommendedName>
        <fullName evidence="1">Major sperm protein</fullName>
    </recommendedName>
</protein>
<feature type="compositionally biased region" description="Basic residues" evidence="2">
    <location>
        <begin position="221"/>
        <end position="231"/>
    </location>
</feature>
<keyword evidence="1" id="KW-0963">Cytoplasm</keyword>
<evidence type="ECO:0000313" key="6">
    <source>
        <dbReference type="Proteomes" id="UP001328107"/>
    </source>
</evidence>
<dbReference type="PANTHER" id="PTHR21513">
    <property type="entry name" value="MAJOR SPERM PROTEIN"/>
    <property type="match status" value="1"/>
</dbReference>
<feature type="compositionally biased region" description="Basic residues" evidence="2">
    <location>
        <begin position="329"/>
        <end position="339"/>
    </location>
</feature>
<comment type="function">
    <text evidence="1">Central component in molecular interactions underlying sperm crawling. Forms an extensive filament system that extends from sperm villipoda, along the leading edge of the pseudopod.</text>
</comment>
<proteinExistence type="predicted"/>
<dbReference type="PANTHER" id="PTHR21513:SF27">
    <property type="entry name" value="MAJOR SPERM PROTEIN"/>
    <property type="match status" value="1"/>
</dbReference>
<dbReference type="Gene3D" id="2.60.40.10">
    <property type="entry name" value="Immunoglobulins"/>
    <property type="match status" value="1"/>
</dbReference>
<dbReference type="PROSITE" id="PS50202">
    <property type="entry name" value="MSP"/>
    <property type="match status" value="1"/>
</dbReference>
<dbReference type="InterPro" id="IPR013783">
    <property type="entry name" value="Ig-like_fold"/>
</dbReference>
<name>A0AAN5IEE8_9BILA</name>
<evidence type="ECO:0000259" key="4">
    <source>
        <dbReference type="PROSITE" id="PS50202"/>
    </source>
</evidence>
<keyword evidence="3" id="KW-0732">Signal</keyword>
<evidence type="ECO:0000313" key="5">
    <source>
        <dbReference type="EMBL" id="GMR61529.1"/>
    </source>
</evidence>
<feature type="compositionally biased region" description="Basic residues" evidence="2">
    <location>
        <begin position="299"/>
        <end position="310"/>
    </location>
</feature>
<feature type="compositionally biased region" description="Basic residues" evidence="2">
    <location>
        <begin position="251"/>
        <end position="261"/>
    </location>
</feature>
<evidence type="ECO:0000256" key="3">
    <source>
        <dbReference type="SAM" id="SignalP"/>
    </source>
</evidence>
<dbReference type="SUPFAM" id="SSF49354">
    <property type="entry name" value="PapD-like"/>
    <property type="match status" value="1"/>
</dbReference>
<feature type="non-terminal residue" evidence="5">
    <location>
        <position position="356"/>
    </location>
</feature>
<dbReference type="InterPro" id="IPR000535">
    <property type="entry name" value="MSP_dom"/>
</dbReference>
<feature type="signal peptide" evidence="3">
    <location>
        <begin position="1"/>
        <end position="18"/>
    </location>
</feature>
<dbReference type="Pfam" id="PF00635">
    <property type="entry name" value="Motile_Sperm"/>
    <property type="match status" value="1"/>
</dbReference>
<gene>
    <name evidence="5" type="ORF">PMAYCL1PPCAC_31724</name>
</gene>
<keyword evidence="6" id="KW-1185">Reference proteome</keyword>
<dbReference type="AlphaFoldDB" id="A0AAN5IEE8"/>
<dbReference type="Proteomes" id="UP001328107">
    <property type="component" value="Unassembled WGS sequence"/>
</dbReference>
<feature type="domain" description="MSP" evidence="4">
    <location>
        <begin position="18"/>
        <end position="130"/>
    </location>
</feature>
<feature type="chain" id="PRO_5042902434" description="Major sperm protein" evidence="3">
    <location>
        <begin position="19"/>
        <end position="356"/>
    </location>
</feature>
<dbReference type="EMBL" id="BTRK01000006">
    <property type="protein sequence ID" value="GMR61529.1"/>
    <property type="molecule type" value="Genomic_DNA"/>
</dbReference>
<sequence length="356" mass="39891">FHSFYSVVLLSLSMVALRTEITPETVEFKTRAEKQTLSFEIRNTGEGVQMYKIKTTNANEFKIKPVYFSIEVKEKRRVNVSYLGKSNKVAKDRITIVYGHQINLKTTVEQAWEDQRYLQGISIMEKRKYVKIAFKDDGRRPDDSGGAQKSVMNSVMNSVMSKTIQQPVVSQSGINRDQDSYFAVPEGGPAKIARKGSSRLDPAEPVTEEGRTEDGGEAPPKTKKPPTRRKVAGPPPPPAEEEEEEAPPPPKAKKPVTRKKVQAPPPEEEEEAPRAPVKTRKPKVQQQEEEEEEAPPPHSKTKKPATRRKTQTQGPLTEEEEESPPLPSKTKKPATRRKTQTPPPPSEDEAPPPSKM</sequence>
<organism evidence="5 6">
    <name type="scientific">Pristionchus mayeri</name>
    <dbReference type="NCBI Taxonomy" id="1317129"/>
    <lineage>
        <taxon>Eukaryota</taxon>
        <taxon>Metazoa</taxon>
        <taxon>Ecdysozoa</taxon>
        <taxon>Nematoda</taxon>
        <taxon>Chromadorea</taxon>
        <taxon>Rhabditida</taxon>
        <taxon>Rhabditina</taxon>
        <taxon>Diplogasteromorpha</taxon>
        <taxon>Diplogasteroidea</taxon>
        <taxon>Neodiplogasteridae</taxon>
        <taxon>Pristionchus</taxon>
    </lineage>
</organism>
<evidence type="ECO:0000256" key="2">
    <source>
        <dbReference type="SAM" id="MobiDB-lite"/>
    </source>
</evidence>
<feature type="compositionally biased region" description="Pro residues" evidence="2">
    <location>
        <begin position="341"/>
        <end position="356"/>
    </location>
</feature>
<feature type="region of interest" description="Disordered" evidence="2">
    <location>
        <begin position="179"/>
        <end position="356"/>
    </location>
</feature>
<reference evidence="6" key="1">
    <citation type="submission" date="2022-10" db="EMBL/GenBank/DDBJ databases">
        <title>Genome assembly of Pristionchus species.</title>
        <authorList>
            <person name="Yoshida K."/>
            <person name="Sommer R.J."/>
        </authorList>
    </citation>
    <scope>NUCLEOTIDE SEQUENCE [LARGE SCALE GENOMIC DNA]</scope>
    <source>
        <strain evidence="6">RS5460</strain>
    </source>
</reference>